<proteinExistence type="inferred from homology"/>
<dbReference type="GO" id="GO:0016846">
    <property type="term" value="F:carbon-sulfur lyase activity"/>
    <property type="evidence" value="ECO:0007669"/>
    <property type="project" value="TreeGrafter"/>
</dbReference>
<dbReference type="InterPro" id="IPR015421">
    <property type="entry name" value="PyrdxlP-dep_Trfase_major"/>
</dbReference>
<dbReference type="GO" id="GO:0019346">
    <property type="term" value="P:transsulfuration"/>
    <property type="evidence" value="ECO:0007669"/>
    <property type="project" value="InterPro"/>
</dbReference>
<dbReference type="PANTHER" id="PTHR11808:SF35">
    <property type="entry name" value="CYSTATHIONINE GAMMA-SYNTHASE (AFU_ORTHOLOGUE AFUA_7G01590)"/>
    <property type="match status" value="1"/>
</dbReference>
<protein>
    <submittedName>
        <fullName evidence="5">Cys/Met metabolism PLP-dependent enzyme-domain-containing protein</fullName>
    </submittedName>
</protein>
<dbReference type="Pfam" id="PF01053">
    <property type="entry name" value="Cys_Met_Meta_PP"/>
    <property type="match status" value="1"/>
</dbReference>
<dbReference type="InterPro" id="IPR015422">
    <property type="entry name" value="PyrdxlP-dep_Trfase_small"/>
</dbReference>
<dbReference type="PIRSF" id="PIRSF001434">
    <property type="entry name" value="CGS"/>
    <property type="match status" value="1"/>
</dbReference>
<accession>A0AA40DB45</accession>
<dbReference type="FunFam" id="3.90.1150.10:FF:000066">
    <property type="entry name" value="Putative cystathionine beta-lyase"/>
    <property type="match status" value="1"/>
</dbReference>
<evidence type="ECO:0000313" key="6">
    <source>
        <dbReference type="Proteomes" id="UP001174997"/>
    </source>
</evidence>
<dbReference type="FunFam" id="3.40.640.10:FF:000072">
    <property type="entry name" value="Putative cystathionine beta-lyase"/>
    <property type="match status" value="1"/>
</dbReference>
<dbReference type="SUPFAM" id="SSF53383">
    <property type="entry name" value="PLP-dependent transferases"/>
    <property type="match status" value="1"/>
</dbReference>
<evidence type="ECO:0000256" key="1">
    <source>
        <dbReference type="ARBA" id="ARBA00001933"/>
    </source>
</evidence>
<dbReference type="GO" id="GO:0030170">
    <property type="term" value="F:pyridoxal phosphate binding"/>
    <property type="evidence" value="ECO:0007669"/>
    <property type="project" value="InterPro"/>
</dbReference>
<keyword evidence="6" id="KW-1185">Reference proteome</keyword>
<keyword evidence="2 3" id="KW-0663">Pyridoxal phosphate</keyword>
<comment type="similarity">
    <text evidence="4">Belongs to the trans-sulfuration enzymes family.</text>
</comment>
<dbReference type="PANTHER" id="PTHR11808">
    <property type="entry name" value="TRANS-SULFURATION ENZYME FAMILY MEMBER"/>
    <property type="match status" value="1"/>
</dbReference>
<comment type="cofactor">
    <cofactor evidence="1 4">
        <name>pyridoxal 5'-phosphate</name>
        <dbReference type="ChEBI" id="CHEBI:597326"/>
    </cofactor>
</comment>
<dbReference type="InterPro" id="IPR000277">
    <property type="entry name" value="Cys/Met-Metab_PyrdxlP-dep_enz"/>
</dbReference>
<reference evidence="5" key="1">
    <citation type="submission" date="2023-06" db="EMBL/GenBank/DDBJ databases">
        <title>Genome-scale phylogeny and comparative genomics of the fungal order Sordariales.</title>
        <authorList>
            <consortium name="Lawrence Berkeley National Laboratory"/>
            <person name="Hensen N."/>
            <person name="Bonometti L."/>
            <person name="Westerberg I."/>
            <person name="Brannstrom I.O."/>
            <person name="Guillou S."/>
            <person name="Cros-Aarteil S."/>
            <person name="Calhoun S."/>
            <person name="Haridas S."/>
            <person name="Kuo A."/>
            <person name="Mondo S."/>
            <person name="Pangilinan J."/>
            <person name="Riley R."/>
            <person name="Labutti K."/>
            <person name="Andreopoulos B."/>
            <person name="Lipzen A."/>
            <person name="Chen C."/>
            <person name="Yanf M."/>
            <person name="Daum C."/>
            <person name="Ng V."/>
            <person name="Clum A."/>
            <person name="Steindorff A."/>
            <person name="Ohm R."/>
            <person name="Martin F."/>
            <person name="Silar P."/>
            <person name="Natvig D."/>
            <person name="Lalanne C."/>
            <person name="Gautier V."/>
            <person name="Ament-Velasquez S.L."/>
            <person name="Kruys A."/>
            <person name="Hutchinson M.I."/>
            <person name="Powell A.J."/>
            <person name="Barry K."/>
            <person name="Miller A.N."/>
            <person name="Grigoriev I.V."/>
            <person name="Debuchy R."/>
            <person name="Gladieux P."/>
            <person name="Thoren M.H."/>
            <person name="Johannesson H."/>
        </authorList>
    </citation>
    <scope>NUCLEOTIDE SEQUENCE</scope>
    <source>
        <strain evidence="5">CBS 307.81</strain>
    </source>
</reference>
<comment type="caution">
    <text evidence="5">The sequence shown here is derived from an EMBL/GenBank/DDBJ whole genome shotgun (WGS) entry which is preliminary data.</text>
</comment>
<name>A0AA40DB45_9PEZI</name>
<dbReference type="InterPro" id="IPR054542">
    <property type="entry name" value="Cys_met_metab_PP"/>
</dbReference>
<dbReference type="EMBL" id="JAULSY010000055">
    <property type="protein sequence ID" value="KAK0668557.1"/>
    <property type="molecule type" value="Genomic_DNA"/>
</dbReference>
<evidence type="ECO:0000256" key="4">
    <source>
        <dbReference type="RuleBase" id="RU362118"/>
    </source>
</evidence>
<gene>
    <name evidence="5" type="ORF">QBC41DRAFT_121838</name>
</gene>
<dbReference type="Proteomes" id="UP001174997">
    <property type="component" value="Unassembled WGS sequence"/>
</dbReference>
<dbReference type="Gene3D" id="3.90.1150.10">
    <property type="entry name" value="Aspartate Aminotransferase, domain 1"/>
    <property type="match status" value="1"/>
</dbReference>
<dbReference type="GO" id="GO:0005737">
    <property type="term" value="C:cytoplasm"/>
    <property type="evidence" value="ECO:0007669"/>
    <property type="project" value="TreeGrafter"/>
</dbReference>
<dbReference type="InterPro" id="IPR015424">
    <property type="entry name" value="PyrdxlP-dep_Trfase"/>
</dbReference>
<evidence type="ECO:0000313" key="5">
    <source>
        <dbReference type="EMBL" id="KAK0668557.1"/>
    </source>
</evidence>
<evidence type="ECO:0000256" key="3">
    <source>
        <dbReference type="PIRSR" id="PIRSR001434-2"/>
    </source>
</evidence>
<organism evidence="5 6">
    <name type="scientific">Cercophora samala</name>
    <dbReference type="NCBI Taxonomy" id="330535"/>
    <lineage>
        <taxon>Eukaryota</taxon>
        <taxon>Fungi</taxon>
        <taxon>Dikarya</taxon>
        <taxon>Ascomycota</taxon>
        <taxon>Pezizomycotina</taxon>
        <taxon>Sordariomycetes</taxon>
        <taxon>Sordariomycetidae</taxon>
        <taxon>Sordariales</taxon>
        <taxon>Lasiosphaeriaceae</taxon>
        <taxon>Cercophora</taxon>
    </lineage>
</organism>
<evidence type="ECO:0000256" key="2">
    <source>
        <dbReference type="ARBA" id="ARBA00022898"/>
    </source>
</evidence>
<sequence length="426" mass="47410">MASNELPVRPAESAVKTVVEGPNSLAAAFGRELSMASRSVHADDYINNHQAVAPPMHVSTTFRYNRDPEQLRPWDNLNPNAPYDSHVYSRDSAPNTTRFEAILTSLLGAPSLTYASGLAAFHAMIVFLNPKRVAIGGGYHGCHGILHIMKKLNGLEQLELEDDADLAKLEKGDVIHVETPLNPTGEARDLAYYRKIADEKGCYLTVDATFAPPPLMEPFKYNVDIVMHSATKYFGGHSDMLAGVLAVRPDRAEKWLPELREERLHLGGVMGSLEGWLGVRSVRTLELRVKRQSESAQSLVDFLAEKKAAGDNNIVAQSVFKIQHASLQPEAKEEGSWLREQMPNGYGPVFSLWLESEEKAKRLPSKLQLFHHATSLGGVESLIEWRAMTDPKVDRRLLRVSIGVEGWEDLRDDLVQGLERLKEEGF</sequence>
<feature type="modified residue" description="N6-(pyridoxal phosphate)lysine" evidence="3">
    <location>
        <position position="232"/>
    </location>
</feature>
<dbReference type="PROSITE" id="PS00868">
    <property type="entry name" value="CYS_MET_METAB_PP"/>
    <property type="match status" value="1"/>
</dbReference>
<dbReference type="AlphaFoldDB" id="A0AA40DB45"/>
<dbReference type="Gene3D" id="3.40.640.10">
    <property type="entry name" value="Type I PLP-dependent aspartate aminotransferase-like (Major domain)"/>
    <property type="match status" value="1"/>
</dbReference>